<sequence>MLTIEATELKALVQASDQAHRELIQASEAWLDIQARLFRVPADPADEVAEVIAKEAVTKARAGHTYAMGAVVAALRNAIIKAEHGTQ</sequence>
<protein>
    <submittedName>
        <fullName evidence="1">Uncharacterized protein</fullName>
    </submittedName>
</protein>
<dbReference type="RefSeq" id="WP_092321027.1">
    <property type="nucleotide sequence ID" value="NZ_FNTJ01000004.1"/>
</dbReference>
<gene>
    <name evidence="1" type="ORF">SAMN05216178_7088</name>
</gene>
<reference evidence="2" key="1">
    <citation type="submission" date="2016-10" db="EMBL/GenBank/DDBJ databases">
        <authorList>
            <person name="Varghese N."/>
            <person name="Submissions S."/>
        </authorList>
    </citation>
    <scope>NUCLEOTIDE SEQUENCE [LARGE SCALE GENOMIC DNA]</scope>
    <source>
        <strain evidence="2">DSM 9751</strain>
    </source>
</reference>
<name>A0A1H5AJW9_9PSED</name>
<dbReference type="Proteomes" id="UP000198982">
    <property type="component" value="Unassembled WGS sequence"/>
</dbReference>
<keyword evidence="2" id="KW-1185">Reference proteome</keyword>
<accession>A0A1H5AJW9</accession>
<proteinExistence type="predicted"/>
<dbReference type="EMBL" id="FNTJ01000004">
    <property type="protein sequence ID" value="SED42064.1"/>
    <property type="molecule type" value="Genomic_DNA"/>
</dbReference>
<evidence type="ECO:0000313" key="1">
    <source>
        <dbReference type="EMBL" id="SED42064.1"/>
    </source>
</evidence>
<organism evidence="1 2">
    <name type="scientific">Pseudomonas saponiphila</name>
    <dbReference type="NCBI Taxonomy" id="556534"/>
    <lineage>
        <taxon>Bacteria</taxon>
        <taxon>Pseudomonadati</taxon>
        <taxon>Pseudomonadota</taxon>
        <taxon>Gammaproteobacteria</taxon>
        <taxon>Pseudomonadales</taxon>
        <taxon>Pseudomonadaceae</taxon>
        <taxon>Pseudomonas</taxon>
    </lineage>
</organism>
<dbReference type="AlphaFoldDB" id="A0A1H5AJW9"/>
<evidence type="ECO:0000313" key="2">
    <source>
        <dbReference type="Proteomes" id="UP000198982"/>
    </source>
</evidence>